<keyword evidence="3" id="KW-1185">Reference proteome</keyword>
<gene>
    <name evidence="2" type="ORF">Fcan01_18365</name>
</gene>
<dbReference type="AlphaFoldDB" id="A0A226DN38"/>
<evidence type="ECO:0000313" key="2">
    <source>
        <dbReference type="EMBL" id="OXA46955.1"/>
    </source>
</evidence>
<evidence type="ECO:0000313" key="3">
    <source>
        <dbReference type="Proteomes" id="UP000198287"/>
    </source>
</evidence>
<reference evidence="2 3" key="1">
    <citation type="submission" date="2015-12" db="EMBL/GenBank/DDBJ databases">
        <title>The genome of Folsomia candida.</title>
        <authorList>
            <person name="Faddeeva A."/>
            <person name="Derks M.F."/>
            <person name="Anvar Y."/>
            <person name="Smit S."/>
            <person name="Van Straalen N."/>
            <person name="Roelofs D."/>
        </authorList>
    </citation>
    <scope>NUCLEOTIDE SEQUENCE [LARGE SCALE GENOMIC DNA]</scope>
    <source>
        <strain evidence="2 3">VU population</strain>
        <tissue evidence="2">Whole body</tissue>
    </source>
</reference>
<dbReference type="Proteomes" id="UP000198287">
    <property type="component" value="Unassembled WGS sequence"/>
</dbReference>
<proteinExistence type="predicted"/>
<evidence type="ECO:0000256" key="1">
    <source>
        <dbReference type="SAM" id="MobiDB-lite"/>
    </source>
</evidence>
<name>A0A226DN38_FOLCA</name>
<feature type="region of interest" description="Disordered" evidence="1">
    <location>
        <begin position="84"/>
        <end position="106"/>
    </location>
</feature>
<organism evidence="2 3">
    <name type="scientific">Folsomia candida</name>
    <name type="common">Springtail</name>
    <dbReference type="NCBI Taxonomy" id="158441"/>
    <lineage>
        <taxon>Eukaryota</taxon>
        <taxon>Metazoa</taxon>
        <taxon>Ecdysozoa</taxon>
        <taxon>Arthropoda</taxon>
        <taxon>Hexapoda</taxon>
        <taxon>Collembola</taxon>
        <taxon>Entomobryomorpha</taxon>
        <taxon>Isotomoidea</taxon>
        <taxon>Isotomidae</taxon>
        <taxon>Proisotominae</taxon>
        <taxon>Folsomia</taxon>
    </lineage>
</organism>
<accession>A0A226DN38</accession>
<dbReference type="EMBL" id="LNIX01000014">
    <property type="protein sequence ID" value="OXA46955.1"/>
    <property type="molecule type" value="Genomic_DNA"/>
</dbReference>
<comment type="caution">
    <text evidence="2">The sequence shown here is derived from an EMBL/GenBank/DDBJ whole genome shotgun (WGS) entry which is preliminary data.</text>
</comment>
<sequence>MTKLIRVSNPSRGKKFVPCEADSDYVGFLSNVNNSSPSSTSFSPIVVPSGDQEVDNYKQDILYDEVNRSGLVQAKLRHIHKNLKSGSNNRVAPTRKRVDQDSGGPIPKSSKLLVEVVEEITSNFDSLIHDLNSTCPKTGLSEISCLMKETLPHRAQLRLISNPSLLKLYPKFTECDFLINHEFNLMFEDLSSKFLDICPAFSTKLINHVKGLKVTPALEKFLATESGWFV</sequence>
<protein>
    <submittedName>
        <fullName evidence="2">Uncharacterized protein</fullName>
    </submittedName>
</protein>